<keyword evidence="3" id="KW-0645">Protease</keyword>
<evidence type="ECO:0000256" key="3">
    <source>
        <dbReference type="RuleBase" id="RU362042"/>
    </source>
</evidence>
<feature type="compositionally biased region" description="Basic and acidic residues" evidence="4">
    <location>
        <begin position="239"/>
        <end position="248"/>
    </location>
</feature>
<sequence>MSGARQVGGGGRGLGSVLSGVAVAVGCVLFLGSFVWGAVVYKPYTVPTDSMAPTIGRGDRVLAERIDGDEVRRGDVVVFKDSVWGDLPMVKRVVGVGGDTVACCDKQGRLTLNGKPLDELYLHTKGPASPTVFSATVPKGKLFLLGDHRNDSLDSRVHLSDGADGAVSRGAVSGRVDATAWPPDLGMLERPEAFKALPGGVSQPGPLRLILISAVVGAVLIMGGAAYGPLARRIGRGGKRGEGRRGKTTEVATGV</sequence>
<dbReference type="InterPro" id="IPR000223">
    <property type="entry name" value="Pept_S26A_signal_pept_1"/>
</dbReference>
<dbReference type="CDD" id="cd06530">
    <property type="entry name" value="S26_SPase_I"/>
    <property type="match status" value="1"/>
</dbReference>
<dbReference type="EC" id="3.4.21.89" evidence="3"/>
<comment type="subcellular location">
    <subcellularLocation>
        <location evidence="1">Cell membrane</location>
        <topology evidence="1">Single-pass type II membrane protein</topology>
    </subcellularLocation>
    <subcellularLocation>
        <location evidence="3">Membrane</location>
        <topology evidence="3">Single-pass type II membrane protein</topology>
    </subcellularLocation>
</comment>
<feature type="transmembrane region" description="Helical" evidence="3">
    <location>
        <begin position="21"/>
        <end position="41"/>
    </location>
</feature>
<dbReference type="Gene3D" id="2.10.109.10">
    <property type="entry name" value="Umud Fragment, subunit A"/>
    <property type="match status" value="1"/>
</dbReference>
<evidence type="ECO:0000256" key="4">
    <source>
        <dbReference type="SAM" id="MobiDB-lite"/>
    </source>
</evidence>
<feature type="transmembrane region" description="Helical" evidence="3">
    <location>
        <begin position="209"/>
        <end position="230"/>
    </location>
</feature>
<keyword evidence="3" id="KW-1133">Transmembrane helix</keyword>
<keyword evidence="3" id="KW-0812">Transmembrane</keyword>
<protein>
    <recommendedName>
        <fullName evidence="3">Signal peptidase I</fullName>
        <ecNumber evidence="3">3.4.21.89</ecNumber>
    </recommendedName>
</protein>
<comment type="similarity">
    <text evidence="2 3">Belongs to the peptidase S26 family.</text>
</comment>
<dbReference type="Proteomes" id="UP001620295">
    <property type="component" value="Unassembled WGS sequence"/>
</dbReference>
<feature type="region of interest" description="Disordered" evidence="4">
    <location>
        <begin position="236"/>
        <end position="255"/>
    </location>
</feature>
<evidence type="ECO:0000313" key="7">
    <source>
        <dbReference type="Proteomes" id="UP001620295"/>
    </source>
</evidence>
<dbReference type="NCBIfam" id="TIGR02227">
    <property type="entry name" value="sigpep_I_bact"/>
    <property type="match status" value="1"/>
</dbReference>
<dbReference type="PRINTS" id="PR00727">
    <property type="entry name" value="LEADERPTASE"/>
</dbReference>
<evidence type="ECO:0000313" key="6">
    <source>
        <dbReference type="EMBL" id="MFK4270998.1"/>
    </source>
</evidence>
<dbReference type="InterPro" id="IPR036286">
    <property type="entry name" value="LexA/Signal_pep-like_sf"/>
</dbReference>
<keyword evidence="7" id="KW-1185">Reference proteome</keyword>
<dbReference type="PROSITE" id="PS51257">
    <property type="entry name" value="PROKAR_LIPOPROTEIN"/>
    <property type="match status" value="1"/>
</dbReference>
<reference evidence="6 7" key="1">
    <citation type="submission" date="2024-11" db="EMBL/GenBank/DDBJ databases">
        <title>The Natural Products Discovery Center: Release of the First 8490 Sequenced Strains for Exploring Actinobacteria Biosynthetic Diversity.</title>
        <authorList>
            <person name="Kalkreuter E."/>
            <person name="Kautsar S.A."/>
            <person name="Yang D."/>
            <person name="Bader C.D."/>
            <person name="Teijaro C.N."/>
            <person name="Fluegel L."/>
            <person name="Davis C.M."/>
            <person name="Simpson J.R."/>
            <person name="Lauterbach L."/>
            <person name="Steele A.D."/>
            <person name="Gui C."/>
            <person name="Meng S."/>
            <person name="Li G."/>
            <person name="Viehrig K."/>
            <person name="Ye F."/>
            <person name="Su P."/>
            <person name="Kiefer A.F."/>
            <person name="Nichols A."/>
            <person name="Cepeda A.J."/>
            <person name="Yan W."/>
            <person name="Fan B."/>
            <person name="Jiang Y."/>
            <person name="Adhikari A."/>
            <person name="Zheng C.-J."/>
            <person name="Schuster L."/>
            <person name="Cowan T.M."/>
            <person name="Smanski M.J."/>
            <person name="Chevrette M.G."/>
            <person name="De Carvalho L.P.S."/>
            <person name="Shen B."/>
        </authorList>
    </citation>
    <scope>NUCLEOTIDE SEQUENCE [LARGE SCALE GENOMIC DNA]</scope>
    <source>
        <strain evidence="6 7">NPDC020863</strain>
    </source>
</reference>
<keyword evidence="3" id="KW-0472">Membrane</keyword>
<dbReference type="SUPFAM" id="SSF51306">
    <property type="entry name" value="LexA/Signal peptidase"/>
    <property type="match status" value="1"/>
</dbReference>
<comment type="caution">
    <text evidence="6">The sequence shown here is derived from an EMBL/GenBank/DDBJ whole genome shotgun (WGS) entry which is preliminary data.</text>
</comment>
<dbReference type="PANTHER" id="PTHR43390:SF1">
    <property type="entry name" value="CHLOROPLAST PROCESSING PEPTIDASE"/>
    <property type="match status" value="1"/>
</dbReference>
<comment type="catalytic activity">
    <reaction evidence="3">
        <text>Cleavage of hydrophobic, N-terminal signal or leader sequences from secreted and periplasmic proteins.</text>
        <dbReference type="EC" id="3.4.21.89"/>
    </reaction>
</comment>
<evidence type="ECO:0000256" key="1">
    <source>
        <dbReference type="ARBA" id="ARBA00004401"/>
    </source>
</evidence>
<name>A0ABW8LYI7_9ACTN</name>
<dbReference type="EMBL" id="JBJDQH010000015">
    <property type="protein sequence ID" value="MFK4270998.1"/>
    <property type="molecule type" value="Genomic_DNA"/>
</dbReference>
<proteinExistence type="inferred from homology"/>
<gene>
    <name evidence="6" type="primary">lepB</name>
    <name evidence="6" type="ORF">ACI2L5_39650</name>
</gene>
<keyword evidence="3 6" id="KW-0378">Hydrolase</keyword>
<accession>A0ABW8LYI7</accession>
<comment type="caution">
    <text evidence="3">Lacks conserved residue(s) required for the propagation of feature annotation.</text>
</comment>
<dbReference type="InterPro" id="IPR019533">
    <property type="entry name" value="Peptidase_S26"/>
</dbReference>
<feature type="domain" description="Peptidase S26" evidence="5">
    <location>
        <begin position="27"/>
        <end position="181"/>
    </location>
</feature>
<dbReference type="GO" id="GO:0009003">
    <property type="term" value="F:signal peptidase activity"/>
    <property type="evidence" value="ECO:0007669"/>
    <property type="project" value="UniProtKB-EC"/>
</dbReference>
<organism evidence="6 7">
    <name type="scientific">Streptomyces milbemycinicus</name>
    <dbReference type="NCBI Taxonomy" id="476552"/>
    <lineage>
        <taxon>Bacteria</taxon>
        <taxon>Bacillati</taxon>
        <taxon>Actinomycetota</taxon>
        <taxon>Actinomycetes</taxon>
        <taxon>Kitasatosporales</taxon>
        <taxon>Streptomycetaceae</taxon>
        <taxon>Streptomyces</taxon>
    </lineage>
</organism>
<dbReference type="PANTHER" id="PTHR43390">
    <property type="entry name" value="SIGNAL PEPTIDASE I"/>
    <property type="match status" value="1"/>
</dbReference>
<dbReference type="RefSeq" id="WP_404748205.1">
    <property type="nucleotide sequence ID" value="NZ_JBJDQH010000015.1"/>
</dbReference>
<evidence type="ECO:0000259" key="5">
    <source>
        <dbReference type="Pfam" id="PF10502"/>
    </source>
</evidence>
<dbReference type="Pfam" id="PF10502">
    <property type="entry name" value="Peptidase_S26"/>
    <property type="match status" value="1"/>
</dbReference>
<evidence type="ECO:0000256" key="2">
    <source>
        <dbReference type="ARBA" id="ARBA00009370"/>
    </source>
</evidence>